<dbReference type="CDD" id="cd06558">
    <property type="entry name" value="crotonase-like"/>
    <property type="match status" value="1"/>
</dbReference>
<sequence>MSRFILNRPDPGLLYAEYDNPPVNLLDDDTVAELDELVSILEQDAHLRVVVIRSANPHFFMARYDVGSAAAGDPLARLHRFADITDRLARAPVISIATIRGRARGGGNEVALACDLRYGSLENTILAQPEVPLGLIPAGGGIERLGRLIGRSRALEVIASGNDYDGPTAERYGWVNRALPDDELDRFVDQLAHRLARFDRVALATTKHQLNRHTLVPAHEIAETVRALPAVIADADPDRREAIRERAAADPLAFELDLGPLIGGPFND</sequence>
<dbReference type="Gene3D" id="3.90.226.10">
    <property type="entry name" value="2-enoyl-CoA Hydratase, Chain A, domain 1"/>
    <property type="match status" value="1"/>
</dbReference>
<dbReference type="Pfam" id="PF00378">
    <property type="entry name" value="ECH_1"/>
    <property type="match status" value="1"/>
</dbReference>
<dbReference type="Proteomes" id="UP001499933">
    <property type="component" value="Unassembled WGS sequence"/>
</dbReference>
<protein>
    <submittedName>
        <fullName evidence="2">Enoyl-CoA hydratase/isomerase family protein</fullName>
    </submittedName>
</protein>
<evidence type="ECO:0000256" key="1">
    <source>
        <dbReference type="RuleBase" id="RU003707"/>
    </source>
</evidence>
<name>A0ABN2R6R2_9MICO</name>
<dbReference type="InterPro" id="IPR001753">
    <property type="entry name" value="Enoyl-CoA_hydra/iso"/>
</dbReference>
<accession>A0ABN2R6R2</accession>
<organism evidence="2 3">
    <name type="scientific">Microbacterium deminutum</name>
    <dbReference type="NCBI Taxonomy" id="344164"/>
    <lineage>
        <taxon>Bacteria</taxon>
        <taxon>Bacillati</taxon>
        <taxon>Actinomycetota</taxon>
        <taxon>Actinomycetes</taxon>
        <taxon>Micrococcales</taxon>
        <taxon>Microbacteriaceae</taxon>
        <taxon>Microbacterium</taxon>
    </lineage>
</organism>
<comment type="similarity">
    <text evidence="1">Belongs to the enoyl-CoA hydratase/isomerase family.</text>
</comment>
<dbReference type="SUPFAM" id="SSF52096">
    <property type="entry name" value="ClpP/crotonase"/>
    <property type="match status" value="1"/>
</dbReference>
<dbReference type="InterPro" id="IPR018376">
    <property type="entry name" value="Enoyl-CoA_hyd/isom_CS"/>
</dbReference>
<evidence type="ECO:0000313" key="2">
    <source>
        <dbReference type="EMBL" id="GAA1964528.1"/>
    </source>
</evidence>
<comment type="caution">
    <text evidence="2">The sequence shown here is derived from an EMBL/GenBank/DDBJ whole genome shotgun (WGS) entry which is preliminary data.</text>
</comment>
<dbReference type="PANTHER" id="PTHR43459:SF1">
    <property type="entry name" value="EG:BACN32G11.4 PROTEIN"/>
    <property type="match status" value="1"/>
</dbReference>
<dbReference type="PANTHER" id="PTHR43459">
    <property type="entry name" value="ENOYL-COA HYDRATASE"/>
    <property type="match status" value="1"/>
</dbReference>
<dbReference type="InterPro" id="IPR029045">
    <property type="entry name" value="ClpP/crotonase-like_dom_sf"/>
</dbReference>
<reference evidence="2 3" key="1">
    <citation type="journal article" date="2019" name="Int. J. Syst. Evol. Microbiol.">
        <title>The Global Catalogue of Microorganisms (GCM) 10K type strain sequencing project: providing services to taxonomists for standard genome sequencing and annotation.</title>
        <authorList>
            <consortium name="The Broad Institute Genomics Platform"/>
            <consortium name="The Broad Institute Genome Sequencing Center for Infectious Disease"/>
            <person name="Wu L."/>
            <person name="Ma J."/>
        </authorList>
    </citation>
    <scope>NUCLEOTIDE SEQUENCE [LARGE SCALE GENOMIC DNA]</scope>
    <source>
        <strain evidence="2 3">JCM 14901</strain>
    </source>
</reference>
<dbReference type="EMBL" id="BAAAOG010000006">
    <property type="protein sequence ID" value="GAA1964528.1"/>
    <property type="molecule type" value="Genomic_DNA"/>
</dbReference>
<proteinExistence type="inferred from homology"/>
<gene>
    <name evidence="2" type="ORF">GCM10009776_29220</name>
</gene>
<dbReference type="PROSITE" id="PS00166">
    <property type="entry name" value="ENOYL_COA_HYDRATASE"/>
    <property type="match status" value="1"/>
</dbReference>
<dbReference type="RefSeq" id="WP_344095902.1">
    <property type="nucleotide sequence ID" value="NZ_BAAAOG010000006.1"/>
</dbReference>
<keyword evidence="3" id="KW-1185">Reference proteome</keyword>
<evidence type="ECO:0000313" key="3">
    <source>
        <dbReference type="Proteomes" id="UP001499933"/>
    </source>
</evidence>